<proteinExistence type="inferred from homology"/>
<keyword evidence="2 4" id="KW-0808">Transferase</keyword>
<dbReference type="InterPro" id="IPR004033">
    <property type="entry name" value="UbiE/COQ5_MeTrFase"/>
</dbReference>
<comment type="similarity">
    <text evidence="4">Belongs to the class I-like SAM-binding methyltransferase superfamily. MenG/UbiE family.</text>
</comment>
<comment type="catalytic activity">
    <reaction evidence="4">
        <text>a 2-demethylmenaquinol + S-adenosyl-L-methionine = a menaquinol + S-adenosyl-L-homocysteine + H(+)</text>
        <dbReference type="Rhea" id="RHEA:42640"/>
        <dbReference type="Rhea" id="RHEA-COMP:9539"/>
        <dbReference type="Rhea" id="RHEA-COMP:9563"/>
        <dbReference type="ChEBI" id="CHEBI:15378"/>
        <dbReference type="ChEBI" id="CHEBI:18151"/>
        <dbReference type="ChEBI" id="CHEBI:55437"/>
        <dbReference type="ChEBI" id="CHEBI:57856"/>
        <dbReference type="ChEBI" id="CHEBI:59789"/>
        <dbReference type="EC" id="2.1.1.163"/>
    </reaction>
</comment>
<dbReference type="GO" id="GO:0009234">
    <property type="term" value="P:menaquinone biosynthetic process"/>
    <property type="evidence" value="ECO:0007669"/>
    <property type="project" value="UniProtKB-UniRule"/>
</dbReference>
<evidence type="ECO:0000256" key="4">
    <source>
        <dbReference type="HAMAP-Rule" id="MF_01813"/>
    </source>
</evidence>
<dbReference type="UniPathway" id="UPA00079">
    <property type="reaction ID" value="UER00169"/>
</dbReference>
<reference evidence="5 6" key="1">
    <citation type="submission" date="2018-11" db="EMBL/GenBank/DDBJ databases">
        <title>Genomic Encyclopedia of Type Strains, Phase IV (KMG-IV): sequencing the most valuable type-strain genomes for metagenomic binning, comparative biology and taxonomic classification.</title>
        <authorList>
            <person name="Goeker M."/>
        </authorList>
    </citation>
    <scope>NUCLEOTIDE SEQUENCE [LARGE SCALE GENOMIC DNA]</scope>
    <source>
        <strain evidence="5 6">DSM 102936</strain>
    </source>
</reference>
<name>A0A3N5AVX1_9THEO</name>
<dbReference type="Gene3D" id="3.40.50.150">
    <property type="entry name" value="Vaccinia Virus protein VP39"/>
    <property type="match status" value="1"/>
</dbReference>
<dbReference type="AlphaFoldDB" id="A0A3N5AVX1"/>
<dbReference type="PROSITE" id="PS01183">
    <property type="entry name" value="UBIE_1"/>
    <property type="match status" value="1"/>
</dbReference>
<evidence type="ECO:0000256" key="1">
    <source>
        <dbReference type="ARBA" id="ARBA00022603"/>
    </source>
</evidence>
<dbReference type="InterPro" id="IPR023576">
    <property type="entry name" value="UbiE/COQ5_MeTrFase_CS"/>
</dbReference>
<dbReference type="Pfam" id="PF01209">
    <property type="entry name" value="Ubie_methyltran"/>
    <property type="match status" value="1"/>
</dbReference>
<dbReference type="CDD" id="cd02440">
    <property type="entry name" value="AdoMet_MTases"/>
    <property type="match status" value="1"/>
</dbReference>
<accession>A0A3N5AVX1</accession>
<dbReference type="RefSeq" id="WP_123926698.1">
    <property type="nucleotide sequence ID" value="NZ_RKRE01000001.1"/>
</dbReference>
<evidence type="ECO:0000313" key="5">
    <source>
        <dbReference type="EMBL" id="RPF49376.1"/>
    </source>
</evidence>
<dbReference type="SUPFAM" id="SSF53335">
    <property type="entry name" value="S-adenosyl-L-methionine-dependent methyltransferases"/>
    <property type="match status" value="1"/>
</dbReference>
<feature type="binding site" evidence="4">
    <location>
        <position position="84"/>
    </location>
    <ligand>
        <name>S-adenosyl-L-methionine</name>
        <dbReference type="ChEBI" id="CHEBI:59789"/>
    </ligand>
</feature>
<dbReference type="GO" id="GO:0043770">
    <property type="term" value="F:demethylmenaquinone methyltransferase activity"/>
    <property type="evidence" value="ECO:0007669"/>
    <property type="project" value="UniProtKB-UniRule"/>
</dbReference>
<dbReference type="HAMAP" id="MF_01813">
    <property type="entry name" value="MenG_UbiE_methyltr"/>
    <property type="match status" value="1"/>
</dbReference>
<dbReference type="OrthoDB" id="9808140at2"/>
<dbReference type="Proteomes" id="UP000282654">
    <property type="component" value="Unassembled WGS sequence"/>
</dbReference>
<dbReference type="EC" id="2.1.1.163" evidence="4"/>
<feature type="binding site" evidence="4">
    <location>
        <begin position="112"/>
        <end position="113"/>
    </location>
    <ligand>
        <name>S-adenosyl-L-methionine</name>
        <dbReference type="ChEBI" id="CHEBI:59789"/>
    </ligand>
</feature>
<comment type="caution">
    <text evidence="4">Lacks conserved residue(s) required for the propagation of feature annotation.</text>
</comment>
<comment type="caution">
    <text evidence="5">The sequence shown here is derived from an EMBL/GenBank/DDBJ whole genome shotgun (WGS) entry which is preliminary data.</text>
</comment>
<comment type="pathway">
    <text evidence="4">Quinol/quinone metabolism; menaquinone biosynthesis; menaquinol from 1,4-dihydroxy-2-naphthoate: step 2/2.</text>
</comment>
<evidence type="ECO:0000256" key="3">
    <source>
        <dbReference type="ARBA" id="ARBA00022691"/>
    </source>
</evidence>
<feature type="binding site" evidence="4">
    <location>
        <position position="63"/>
    </location>
    <ligand>
        <name>S-adenosyl-L-methionine</name>
        <dbReference type="ChEBI" id="CHEBI:59789"/>
    </ligand>
</feature>
<dbReference type="NCBIfam" id="NF001244">
    <property type="entry name" value="PRK00216.1-5"/>
    <property type="match status" value="1"/>
</dbReference>
<evidence type="ECO:0000313" key="6">
    <source>
        <dbReference type="Proteomes" id="UP000282654"/>
    </source>
</evidence>
<gene>
    <name evidence="4" type="primary">menG</name>
    <name evidence="5" type="ORF">EDD75_0184</name>
</gene>
<dbReference type="EMBL" id="RKRE01000001">
    <property type="protein sequence ID" value="RPF49376.1"/>
    <property type="molecule type" value="Genomic_DNA"/>
</dbReference>
<keyword evidence="4" id="KW-0474">Menaquinone biosynthesis</keyword>
<keyword evidence="6" id="KW-1185">Reference proteome</keyword>
<keyword evidence="3 4" id="KW-0949">S-adenosyl-L-methionine</keyword>
<keyword evidence="1 4" id="KW-0489">Methyltransferase</keyword>
<comment type="function">
    <text evidence="4">Methyltransferase required for the conversion of demethylmenaquinol (DMKH2) to menaquinol (MKH2).</text>
</comment>
<dbReference type="InterPro" id="IPR029063">
    <property type="entry name" value="SAM-dependent_MTases_sf"/>
</dbReference>
<protein>
    <recommendedName>
        <fullName evidence="4">Demethylmenaquinone methyltransferase</fullName>
        <ecNumber evidence="4">2.1.1.163</ecNumber>
    </recommendedName>
</protein>
<dbReference type="PANTHER" id="PTHR43591">
    <property type="entry name" value="METHYLTRANSFERASE"/>
    <property type="match status" value="1"/>
</dbReference>
<organism evidence="5 6">
    <name type="scientific">Thermodesulfitimonas autotrophica</name>
    <dbReference type="NCBI Taxonomy" id="1894989"/>
    <lineage>
        <taxon>Bacteria</taxon>
        <taxon>Bacillati</taxon>
        <taxon>Bacillota</taxon>
        <taxon>Clostridia</taxon>
        <taxon>Thermoanaerobacterales</taxon>
        <taxon>Thermoanaerobacteraceae</taxon>
        <taxon>Thermodesulfitimonas</taxon>
    </lineage>
</organism>
<dbReference type="GO" id="GO:0032259">
    <property type="term" value="P:methylation"/>
    <property type="evidence" value="ECO:0007669"/>
    <property type="project" value="UniProtKB-KW"/>
</dbReference>
<sequence>MDIPQEYKKKEAYVHALFSRIAHRYDLLNTVLSFNRDKYWRRFAVAQCGLKPGGYGLDVCCGTGMFALEQAKVVGLQGRVVGVDFCEEMLAKGRENIARTPYRDVIELVWGNAMNLPFPDDTFDCATIGFALRNVPDITQTIREMMRVVRPGGKVVSLELAKPRMPGFREVYYFYFNRLVPLIGRLGVGTSGPYSYLPNSLRVFPHQDEIRDIFTAVGLKDAHYFELTGGIVAVHVGTKP</sequence>
<evidence type="ECO:0000256" key="2">
    <source>
        <dbReference type="ARBA" id="ARBA00022679"/>
    </source>
</evidence>
<dbReference type="NCBIfam" id="TIGR01934">
    <property type="entry name" value="MenG_MenH_UbiE"/>
    <property type="match status" value="1"/>
</dbReference>
<dbReference type="PANTHER" id="PTHR43591:SF24">
    <property type="entry name" value="2-METHOXY-6-POLYPRENYL-1,4-BENZOQUINOL METHYLASE, MITOCHONDRIAL"/>
    <property type="match status" value="1"/>
</dbReference>
<dbReference type="PROSITE" id="PS51608">
    <property type="entry name" value="SAM_MT_UBIE"/>
    <property type="match status" value="1"/>
</dbReference>
<dbReference type="NCBIfam" id="NF001243">
    <property type="entry name" value="PRK00216.1-4"/>
    <property type="match status" value="1"/>
</dbReference>